<gene>
    <name evidence="5" type="ORF">C5Y96_24880</name>
</gene>
<dbReference type="EMBL" id="PUIA01000081">
    <property type="protein sequence ID" value="PQO25570.1"/>
    <property type="molecule type" value="Genomic_DNA"/>
</dbReference>
<keyword evidence="4" id="KW-0472">Membrane</keyword>
<evidence type="ECO:0000256" key="1">
    <source>
        <dbReference type="ARBA" id="ARBA00022603"/>
    </source>
</evidence>
<evidence type="ECO:0000256" key="3">
    <source>
        <dbReference type="ARBA" id="ARBA00022691"/>
    </source>
</evidence>
<dbReference type="CDD" id="cd02440">
    <property type="entry name" value="AdoMet_MTases"/>
    <property type="match status" value="1"/>
</dbReference>
<evidence type="ECO:0008006" key="7">
    <source>
        <dbReference type="Google" id="ProtNLM"/>
    </source>
</evidence>
<comment type="caution">
    <text evidence="5">The sequence shown here is derived from an EMBL/GenBank/DDBJ whole genome shotgun (WGS) entry which is preliminary data.</text>
</comment>
<evidence type="ECO:0000313" key="6">
    <source>
        <dbReference type="Proteomes" id="UP000240009"/>
    </source>
</evidence>
<dbReference type="SUPFAM" id="SSF53335">
    <property type="entry name" value="S-adenosyl-L-methionine-dependent methyltransferases"/>
    <property type="match status" value="1"/>
</dbReference>
<dbReference type="PROSITE" id="PS51682">
    <property type="entry name" value="SAM_OMT_I"/>
    <property type="match status" value="1"/>
</dbReference>
<dbReference type="Gene3D" id="3.40.50.150">
    <property type="entry name" value="Vaccinia Virus protein VP39"/>
    <property type="match status" value="1"/>
</dbReference>
<keyword evidence="3" id="KW-0949">S-adenosyl-L-methionine</keyword>
<keyword evidence="4" id="KW-1133">Transmembrane helix</keyword>
<proteinExistence type="predicted"/>
<name>A0A2S8F0A5_9BACT</name>
<keyword evidence="4" id="KW-0812">Transmembrane</keyword>
<feature type="transmembrane region" description="Helical" evidence="4">
    <location>
        <begin position="50"/>
        <end position="68"/>
    </location>
</feature>
<dbReference type="GO" id="GO:0032259">
    <property type="term" value="P:methylation"/>
    <property type="evidence" value="ECO:0007669"/>
    <property type="project" value="UniProtKB-KW"/>
</dbReference>
<evidence type="ECO:0000313" key="5">
    <source>
        <dbReference type="EMBL" id="PQO25570.1"/>
    </source>
</evidence>
<dbReference type="AlphaFoldDB" id="A0A2S8F0A5"/>
<dbReference type="GO" id="GO:0008171">
    <property type="term" value="F:O-methyltransferase activity"/>
    <property type="evidence" value="ECO:0007669"/>
    <property type="project" value="InterPro"/>
</dbReference>
<keyword evidence="2" id="KW-0808">Transferase</keyword>
<organism evidence="5 6">
    <name type="scientific">Blastopirellula marina</name>
    <dbReference type="NCBI Taxonomy" id="124"/>
    <lineage>
        <taxon>Bacteria</taxon>
        <taxon>Pseudomonadati</taxon>
        <taxon>Planctomycetota</taxon>
        <taxon>Planctomycetia</taxon>
        <taxon>Pirellulales</taxon>
        <taxon>Pirellulaceae</taxon>
        <taxon>Blastopirellula</taxon>
    </lineage>
</organism>
<protein>
    <recommendedName>
        <fullName evidence="7">O-methyltransferase</fullName>
    </recommendedName>
</protein>
<evidence type="ECO:0000256" key="4">
    <source>
        <dbReference type="SAM" id="Phobius"/>
    </source>
</evidence>
<evidence type="ECO:0000256" key="2">
    <source>
        <dbReference type="ARBA" id="ARBA00022679"/>
    </source>
</evidence>
<dbReference type="PANTHER" id="PTHR43167">
    <property type="entry name" value="PUTATIVE (AFU_ORTHOLOGUE AFUA_6G01830)-RELATED"/>
    <property type="match status" value="1"/>
</dbReference>
<dbReference type="InterPro" id="IPR029063">
    <property type="entry name" value="SAM-dependent_MTases_sf"/>
</dbReference>
<dbReference type="PANTHER" id="PTHR43167:SF1">
    <property type="entry name" value="PUTATIVE (AFU_ORTHOLOGUE AFUA_6G01830)-RELATED"/>
    <property type="match status" value="1"/>
</dbReference>
<dbReference type="InterPro" id="IPR002935">
    <property type="entry name" value="SAM_O-MeTrfase"/>
</dbReference>
<dbReference type="Pfam" id="PF01596">
    <property type="entry name" value="Methyltransf_3"/>
    <property type="match status" value="1"/>
</dbReference>
<sequence>MLFICKGKKEFLMLFDPALSPVAHIAMKPRFGYFHPHFVGRPHMSIRSTILLALIAMFVGFTFDSAYGQRSPGRGFGRDSGDAELEKSPLAANAFEKKALSVLEDVYQNQRFRNVPQHDGRLLRILTQSLGAKHVVELGSSTGYSGIWFGLALKETGGKLTTYEIDAERAATARANYKRAGMEDLITLVEGDAHEEVKKLTGTIDIIFLDADKEGYVDYLNKLLPMLRPNGLVLAHNINPRMADPDFMKAITTNPDLETVVRGGMSITLKKK</sequence>
<accession>A0A2S8F0A5</accession>
<dbReference type="Proteomes" id="UP000240009">
    <property type="component" value="Unassembled WGS sequence"/>
</dbReference>
<keyword evidence="1" id="KW-0489">Methyltransferase</keyword>
<reference evidence="5 6" key="1">
    <citation type="submission" date="2018-02" db="EMBL/GenBank/DDBJ databases">
        <title>Comparative genomes isolates from brazilian mangrove.</title>
        <authorList>
            <person name="Araujo J.E."/>
            <person name="Taketani R.G."/>
            <person name="Silva M.C.P."/>
            <person name="Loureco M.V."/>
            <person name="Andreote F.D."/>
        </authorList>
    </citation>
    <scope>NUCLEOTIDE SEQUENCE [LARGE SCALE GENOMIC DNA]</scope>
    <source>
        <strain evidence="5 6">HEX-2 MGV</strain>
    </source>
</reference>